<evidence type="ECO:0000256" key="3">
    <source>
        <dbReference type="ARBA" id="ARBA00004733"/>
    </source>
</evidence>
<dbReference type="CDD" id="cd06446">
    <property type="entry name" value="Trp-synth_B"/>
    <property type="match status" value="1"/>
</dbReference>
<dbReference type="Pfam" id="PF00291">
    <property type="entry name" value="PALP"/>
    <property type="match status" value="1"/>
</dbReference>
<sequence length="451" mass="49334">MSNDKKIFLDEQEVPRRWYNIQADMPTKLAPPLHPGTKQPVTPDDLLPLFPMELIKQEVSQERWIDIPEEVVEKYRIWRPTPLIRAYELEKALDTPAKIYYKHEGVSPAGSHKVNTAIPQAYYNKAAGIKRLATETGAGQWGSALSLACSFYGLECIVYMVKISSRQKPYRRSFMQVYGAEVIPSPSDKTEAGRRVLAVTPDSPGSLGLAISEAVEDAAGRADTNYALGSVLNHVLLHQTVIGLEAKAQLAKAGDYPDVVIGCCGGGSNFGGIAFPFLQDRFAGRQIRALAVEPTACPTLTRGVFAYDYGDLGKLTPIMKMYTLGHSFMPSGIHAGGLRYHGESPLVSQLYHDGFIEAQAYDQRQIFEAAITFARSEGIIPAPESAHAVRGAIVEALAAREEGKGRTILFGLSGHGHFDMTAYDSYLAGDTKDAPCDEQDLARFLADLPQI</sequence>
<comment type="pathway">
    <text evidence="3 12">Amino-acid biosynthesis; L-tryptophan biosynthesis; L-tryptophan from chorismate: step 5/5.</text>
</comment>
<evidence type="ECO:0000256" key="10">
    <source>
        <dbReference type="ARBA" id="ARBA00023239"/>
    </source>
</evidence>
<dbReference type="PIRSF" id="PIRSF500824">
    <property type="entry name" value="TrpB_prok"/>
    <property type="match status" value="1"/>
</dbReference>
<keyword evidence="8 12" id="KW-0663">Pyridoxal phosphate</keyword>
<evidence type="ECO:0000256" key="12">
    <source>
        <dbReference type="HAMAP-Rule" id="MF_00133"/>
    </source>
</evidence>
<dbReference type="SUPFAM" id="SSF53686">
    <property type="entry name" value="Tryptophan synthase beta subunit-like PLP-dependent enzymes"/>
    <property type="match status" value="1"/>
</dbReference>
<dbReference type="InterPro" id="IPR006316">
    <property type="entry name" value="Trp_synth_b-like"/>
</dbReference>
<dbReference type="PIRSF" id="PIRSF001413">
    <property type="entry name" value="Trp_syn_beta"/>
    <property type="match status" value="1"/>
</dbReference>
<evidence type="ECO:0000256" key="2">
    <source>
        <dbReference type="ARBA" id="ARBA00002786"/>
    </source>
</evidence>
<reference evidence="14 15" key="1">
    <citation type="submission" date="2023-07" db="EMBL/GenBank/DDBJ databases">
        <title>The novel representative of Negativicutes class, Anaeroselena agilis gen. nov. sp. nov.</title>
        <authorList>
            <person name="Prokofeva M.I."/>
            <person name="Elcheninov A.G."/>
            <person name="Klyukina A."/>
            <person name="Kublanov I.V."/>
            <person name="Frolov E.N."/>
            <person name="Podosokorskaya O.A."/>
        </authorList>
    </citation>
    <scope>NUCLEOTIDE SEQUENCE [LARGE SCALE GENOMIC DNA]</scope>
    <source>
        <strain evidence="14 15">4137-cl</strain>
    </source>
</reference>
<gene>
    <name evidence="12" type="primary">trpB</name>
    <name evidence="14" type="ORF">Q4T40_16740</name>
</gene>
<comment type="catalytic activity">
    <reaction evidence="11 12">
        <text>(1S,2R)-1-C-(indol-3-yl)glycerol 3-phosphate + L-serine = D-glyceraldehyde 3-phosphate + L-tryptophan + H2O</text>
        <dbReference type="Rhea" id="RHEA:10532"/>
        <dbReference type="ChEBI" id="CHEBI:15377"/>
        <dbReference type="ChEBI" id="CHEBI:33384"/>
        <dbReference type="ChEBI" id="CHEBI:57912"/>
        <dbReference type="ChEBI" id="CHEBI:58866"/>
        <dbReference type="ChEBI" id="CHEBI:59776"/>
        <dbReference type="EC" id="4.2.1.20"/>
    </reaction>
</comment>
<evidence type="ECO:0000256" key="8">
    <source>
        <dbReference type="ARBA" id="ARBA00022898"/>
    </source>
</evidence>
<dbReference type="InterPro" id="IPR036052">
    <property type="entry name" value="TrpB-like_PALP_sf"/>
</dbReference>
<dbReference type="InterPro" id="IPR006654">
    <property type="entry name" value="Trp_synth_beta"/>
</dbReference>
<dbReference type="InterPro" id="IPR006653">
    <property type="entry name" value="Trp_synth_b_CS"/>
</dbReference>
<evidence type="ECO:0000256" key="6">
    <source>
        <dbReference type="ARBA" id="ARBA00022605"/>
    </source>
</evidence>
<dbReference type="PROSITE" id="PS00168">
    <property type="entry name" value="TRP_SYNTHASE_BETA"/>
    <property type="match status" value="1"/>
</dbReference>
<dbReference type="RefSeq" id="WP_413781359.1">
    <property type="nucleotide sequence ID" value="NZ_JAUOZS010000001.1"/>
</dbReference>
<keyword evidence="15" id="KW-1185">Reference proteome</keyword>
<comment type="similarity">
    <text evidence="4 12">Belongs to the TrpB family.</text>
</comment>
<accession>A0ABU3P1G9</accession>
<dbReference type="Proteomes" id="UP001254848">
    <property type="component" value="Unassembled WGS sequence"/>
</dbReference>
<dbReference type="PANTHER" id="PTHR48077:SF6">
    <property type="entry name" value="TRYPTOPHAN SYNTHASE"/>
    <property type="match status" value="1"/>
</dbReference>
<feature type="domain" description="Tryptophan synthase beta chain-like PALP" evidence="13">
    <location>
        <begin position="78"/>
        <end position="414"/>
    </location>
</feature>
<dbReference type="InterPro" id="IPR023026">
    <property type="entry name" value="Trp_synth_beta/beta-like"/>
</dbReference>
<evidence type="ECO:0000313" key="15">
    <source>
        <dbReference type="Proteomes" id="UP001254848"/>
    </source>
</evidence>
<protein>
    <recommendedName>
        <fullName evidence="12">Tryptophan synthase beta chain</fullName>
        <ecNumber evidence="12">4.2.1.20</ecNumber>
    </recommendedName>
</protein>
<name>A0ABU3P1G9_9FIRM</name>
<dbReference type="EMBL" id="JAUOZS010000001">
    <property type="protein sequence ID" value="MDT8902891.1"/>
    <property type="molecule type" value="Genomic_DNA"/>
</dbReference>
<evidence type="ECO:0000256" key="4">
    <source>
        <dbReference type="ARBA" id="ARBA00009982"/>
    </source>
</evidence>
<dbReference type="PANTHER" id="PTHR48077">
    <property type="entry name" value="TRYPTOPHAN SYNTHASE-RELATED"/>
    <property type="match status" value="1"/>
</dbReference>
<dbReference type="Gene3D" id="3.40.50.1100">
    <property type="match status" value="2"/>
</dbReference>
<dbReference type="NCBIfam" id="TIGR01415">
    <property type="entry name" value="trpB_rel"/>
    <property type="match status" value="1"/>
</dbReference>
<dbReference type="InterPro" id="IPR001926">
    <property type="entry name" value="TrpB-like_PALP"/>
</dbReference>
<evidence type="ECO:0000256" key="1">
    <source>
        <dbReference type="ARBA" id="ARBA00001933"/>
    </source>
</evidence>
<comment type="subunit">
    <text evidence="5 12">Tetramer of two alpha and two beta chains.</text>
</comment>
<evidence type="ECO:0000256" key="7">
    <source>
        <dbReference type="ARBA" id="ARBA00022822"/>
    </source>
</evidence>
<keyword evidence="7 12" id="KW-0822">Tryptophan biosynthesis</keyword>
<feature type="modified residue" description="N6-(pyridoxal phosphate)lysine" evidence="12">
    <location>
        <position position="113"/>
    </location>
</feature>
<keyword evidence="10 12" id="KW-0456">Lyase</keyword>
<comment type="function">
    <text evidence="2 12">The beta subunit is responsible for the synthesis of L-tryptophan from indole and L-serine.</text>
</comment>
<organism evidence="14 15">
    <name type="scientific">Anaeroselena agilis</name>
    <dbReference type="NCBI Taxonomy" id="3063788"/>
    <lineage>
        <taxon>Bacteria</taxon>
        <taxon>Bacillati</taxon>
        <taxon>Bacillota</taxon>
        <taxon>Negativicutes</taxon>
        <taxon>Acetonemataceae</taxon>
        <taxon>Anaeroselena</taxon>
    </lineage>
</organism>
<keyword evidence="9 12" id="KW-0057">Aromatic amino acid biosynthesis</keyword>
<proteinExistence type="inferred from homology"/>
<evidence type="ECO:0000256" key="11">
    <source>
        <dbReference type="ARBA" id="ARBA00049047"/>
    </source>
</evidence>
<comment type="cofactor">
    <cofactor evidence="1 12">
        <name>pyridoxal 5'-phosphate</name>
        <dbReference type="ChEBI" id="CHEBI:597326"/>
    </cofactor>
</comment>
<evidence type="ECO:0000313" key="14">
    <source>
        <dbReference type="EMBL" id="MDT8902891.1"/>
    </source>
</evidence>
<dbReference type="HAMAP" id="MF_00133">
    <property type="entry name" value="Trp_synth_beta"/>
    <property type="match status" value="1"/>
</dbReference>
<dbReference type="EC" id="4.2.1.20" evidence="12"/>
<evidence type="ECO:0000256" key="9">
    <source>
        <dbReference type="ARBA" id="ARBA00023141"/>
    </source>
</evidence>
<keyword evidence="6 12" id="KW-0028">Amino-acid biosynthesis</keyword>
<evidence type="ECO:0000256" key="5">
    <source>
        <dbReference type="ARBA" id="ARBA00011270"/>
    </source>
</evidence>
<evidence type="ECO:0000259" key="13">
    <source>
        <dbReference type="Pfam" id="PF00291"/>
    </source>
</evidence>
<comment type="caution">
    <text evidence="14">The sequence shown here is derived from an EMBL/GenBank/DDBJ whole genome shotgun (WGS) entry which is preliminary data.</text>
</comment>
<dbReference type="NCBIfam" id="NF009057">
    <property type="entry name" value="PRK12391.1"/>
    <property type="match status" value="1"/>
</dbReference>